<comment type="caution">
    <text evidence="3">The sequence shown here is derived from an EMBL/GenBank/DDBJ whole genome shotgun (WGS) entry which is preliminary data.</text>
</comment>
<feature type="region of interest" description="Disordered" evidence="1">
    <location>
        <begin position="275"/>
        <end position="327"/>
    </location>
</feature>
<feature type="compositionally biased region" description="Low complexity" evidence="1">
    <location>
        <begin position="280"/>
        <end position="300"/>
    </location>
</feature>
<feature type="compositionally biased region" description="Basic and acidic residues" evidence="1">
    <location>
        <begin position="225"/>
        <end position="240"/>
    </location>
</feature>
<evidence type="ECO:0000256" key="1">
    <source>
        <dbReference type="SAM" id="MobiDB-lite"/>
    </source>
</evidence>
<dbReference type="InterPro" id="IPR051092">
    <property type="entry name" value="FYVE_RhoGEF_PH"/>
</dbReference>
<evidence type="ECO:0000313" key="4">
    <source>
        <dbReference type="Proteomes" id="UP000738359"/>
    </source>
</evidence>
<dbReference type="Pfam" id="PF00621">
    <property type="entry name" value="RhoGEF"/>
    <property type="match status" value="1"/>
</dbReference>
<dbReference type="PANTHER" id="PTHR12673:SF159">
    <property type="entry name" value="LD03170P"/>
    <property type="match status" value="1"/>
</dbReference>
<sequence>MAEARRKKRSSPDKADVRLYERLARLLSHIKDLWNGHQSLLRSLQNKQDQETPLVQNIGSVFESFYMFSIYDSYFAQYATTSREFQHVTTGNSELCLIIKELLKFPRCKSLTLEGIFLKPIQRLQKYPLFFKDLINLTLKSDPDYKLLERALSNHQRELTKIDDRIWIEEHNEMLMDLQQRIKGLPANFSLVERHRYLILDGPVHRIASRRPSRFSFRRHSNAHGKSDSNDGSQEWREGFRSPVSRLQDGNEETPTIISKPRLLEYYHQHAKPAFPFSPPSSSSSSSSTTSLKSPTSPFSGRKPVAPRAKSYVESSRHDNLSPPTSASSLYSLSPYAASAPSVKSSPPASKQPTVSQLVSQYNFNLSSNFLSFSGNGMRRGSAGHPRNISSSALYLPSVIKNSTDVEAEYHVFIFTDIVLWTKRVMSRYHRKEGVPWNFKLVEPVSRLTSVCNTTEDNIFMCTSVNTSSMSYLVRTEDEIAARMWRTTVPSLVPFHCSRTMRDQSSAR</sequence>
<dbReference type="EMBL" id="JAAAHY010001029">
    <property type="protein sequence ID" value="KAF9953598.1"/>
    <property type="molecule type" value="Genomic_DNA"/>
</dbReference>
<dbReference type="OrthoDB" id="1716625at2759"/>
<protein>
    <recommendedName>
        <fullName evidence="2">DH domain-containing protein</fullName>
    </recommendedName>
</protein>
<dbReference type="GO" id="GO:0005737">
    <property type="term" value="C:cytoplasm"/>
    <property type="evidence" value="ECO:0007669"/>
    <property type="project" value="TreeGrafter"/>
</dbReference>
<keyword evidence="4" id="KW-1185">Reference proteome</keyword>
<evidence type="ECO:0000259" key="2">
    <source>
        <dbReference type="PROSITE" id="PS50010"/>
    </source>
</evidence>
<feature type="domain" description="DH" evidence="2">
    <location>
        <begin position="1"/>
        <end position="165"/>
    </location>
</feature>
<reference evidence="3" key="1">
    <citation type="journal article" date="2020" name="Fungal Divers.">
        <title>Resolving the Mortierellaceae phylogeny through synthesis of multi-gene phylogenetics and phylogenomics.</title>
        <authorList>
            <person name="Vandepol N."/>
            <person name="Liber J."/>
            <person name="Desiro A."/>
            <person name="Na H."/>
            <person name="Kennedy M."/>
            <person name="Barry K."/>
            <person name="Grigoriev I.V."/>
            <person name="Miller A.N."/>
            <person name="O'Donnell K."/>
            <person name="Stajich J.E."/>
            <person name="Bonito G."/>
        </authorList>
    </citation>
    <scope>NUCLEOTIDE SEQUENCE</scope>
    <source>
        <strain evidence="3">CK1249</strain>
    </source>
</reference>
<dbReference type="InterPro" id="IPR035899">
    <property type="entry name" value="DBL_dom_sf"/>
</dbReference>
<dbReference type="PANTHER" id="PTHR12673">
    <property type="entry name" value="FACIOGENITAL DYSPLASIA PROTEIN"/>
    <property type="match status" value="1"/>
</dbReference>
<evidence type="ECO:0000313" key="3">
    <source>
        <dbReference type="EMBL" id="KAF9953598.1"/>
    </source>
</evidence>
<feature type="region of interest" description="Disordered" evidence="1">
    <location>
        <begin position="215"/>
        <end position="254"/>
    </location>
</feature>
<organism evidence="3 4">
    <name type="scientific">Mortierella alpina</name>
    <name type="common">Oleaginous fungus</name>
    <name type="synonym">Mortierella renispora</name>
    <dbReference type="NCBI Taxonomy" id="64518"/>
    <lineage>
        <taxon>Eukaryota</taxon>
        <taxon>Fungi</taxon>
        <taxon>Fungi incertae sedis</taxon>
        <taxon>Mucoromycota</taxon>
        <taxon>Mortierellomycotina</taxon>
        <taxon>Mortierellomycetes</taxon>
        <taxon>Mortierellales</taxon>
        <taxon>Mortierellaceae</taxon>
        <taxon>Mortierella</taxon>
    </lineage>
</organism>
<dbReference type="Gene3D" id="1.20.900.10">
    <property type="entry name" value="Dbl homology (DH) domain"/>
    <property type="match status" value="1"/>
</dbReference>
<proteinExistence type="predicted"/>
<dbReference type="Proteomes" id="UP000738359">
    <property type="component" value="Unassembled WGS sequence"/>
</dbReference>
<dbReference type="SMART" id="SM00325">
    <property type="entry name" value="RhoGEF"/>
    <property type="match status" value="1"/>
</dbReference>
<dbReference type="InterPro" id="IPR000219">
    <property type="entry name" value="DH_dom"/>
</dbReference>
<dbReference type="GO" id="GO:0005085">
    <property type="term" value="F:guanyl-nucleotide exchange factor activity"/>
    <property type="evidence" value="ECO:0007669"/>
    <property type="project" value="InterPro"/>
</dbReference>
<gene>
    <name evidence="3" type="ORF">BGZ70_000170</name>
</gene>
<dbReference type="SUPFAM" id="SSF48065">
    <property type="entry name" value="DBL homology domain (DH-domain)"/>
    <property type="match status" value="1"/>
</dbReference>
<dbReference type="AlphaFoldDB" id="A0A9P6IYT1"/>
<name>A0A9P6IYT1_MORAP</name>
<accession>A0A9P6IYT1</accession>
<dbReference type="PROSITE" id="PS50010">
    <property type="entry name" value="DH_2"/>
    <property type="match status" value="1"/>
</dbReference>